<keyword evidence="3" id="KW-1185">Reference proteome</keyword>
<feature type="region of interest" description="Disordered" evidence="1">
    <location>
        <begin position="71"/>
        <end position="101"/>
    </location>
</feature>
<organism evidence="2 3">
    <name type="scientific">Cirrhinus mrigala</name>
    <name type="common">Mrigala</name>
    <dbReference type="NCBI Taxonomy" id="683832"/>
    <lineage>
        <taxon>Eukaryota</taxon>
        <taxon>Metazoa</taxon>
        <taxon>Chordata</taxon>
        <taxon>Craniata</taxon>
        <taxon>Vertebrata</taxon>
        <taxon>Euteleostomi</taxon>
        <taxon>Actinopterygii</taxon>
        <taxon>Neopterygii</taxon>
        <taxon>Teleostei</taxon>
        <taxon>Ostariophysi</taxon>
        <taxon>Cypriniformes</taxon>
        <taxon>Cyprinidae</taxon>
        <taxon>Labeoninae</taxon>
        <taxon>Labeonini</taxon>
        <taxon>Cirrhinus</taxon>
    </lineage>
</organism>
<dbReference type="AlphaFoldDB" id="A0ABD0NLQ8"/>
<feature type="non-terminal residue" evidence="2">
    <location>
        <position position="101"/>
    </location>
</feature>
<name>A0ABD0NLQ8_CIRMR</name>
<evidence type="ECO:0000313" key="3">
    <source>
        <dbReference type="Proteomes" id="UP001529510"/>
    </source>
</evidence>
<evidence type="ECO:0000256" key="1">
    <source>
        <dbReference type="SAM" id="MobiDB-lite"/>
    </source>
</evidence>
<reference evidence="2 3" key="1">
    <citation type="submission" date="2024-05" db="EMBL/GenBank/DDBJ databases">
        <title>Genome sequencing and assembly of Indian major carp, Cirrhinus mrigala (Hamilton, 1822).</title>
        <authorList>
            <person name="Mohindra V."/>
            <person name="Chowdhury L.M."/>
            <person name="Lal K."/>
            <person name="Jena J.K."/>
        </authorList>
    </citation>
    <scope>NUCLEOTIDE SEQUENCE [LARGE SCALE GENOMIC DNA]</scope>
    <source>
        <strain evidence="2">CM1030</strain>
        <tissue evidence="2">Blood</tissue>
    </source>
</reference>
<sequence>VNVRVSSLTLFGALVSTQAPLPEIQLLLQQPVSTSALSTPGISTPQELSHNWRHPARRDGEASGAVLAIAAVHEPGHSASDAGGSSGGSLEPSPVRLEALQ</sequence>
<feature type="non-terminal residue" evidence="2">
    <location>
        <position position="1"/>
    </location>
</feature>
<protein>
    <submittedName>
        <fullName evidence="2">Uncharacterized protein</fullName>
    </submittedName>
</protein>
<evidence type="ECO:0000313" key="2">
    <source>
        <dbReference type="EMBL" id="KAL0162161.1"/>
    </source>
</evidence>
<gene>
    <name evidence="2" type="ORF">M9458_041557</name>
</gene>
<proteinExistence type="predicted"/>
<dbReference type="Proteomes" id="UP001529510">
    <property type="component" value="Unassembled WGS sequence"/>
</dbReference>
<comment type="caution">
    <text evidence="2">The sequence shown here is derived from an EMBL/GenBank/DDBJ whole genome shotgun (WGS) entry which is preliminary data.</text>
</comment>
<accession>A0ABD0NLQ8</accession>
<dbReference type="EMBL" id="JAMKFB020000021">
    <property type="protein sequence ID" value="KAL0162161.1"/>
    <property type="molecule type" value="Genomic_DNA"/>
</dbReference>